<dbReference type="STRING" id="797473.HMPREF9080_00074"/>
<dbReference type="EMBL" id="AGCM01000003">
    <property type="protein sequence ID" value="EHM56168.1"/>
    <property type="molecule type" value="Genomic_DNA"/>
</dbReference>
<evidence type="ECO:0000313" key="3">
    <source>
        <dbReference type="Proteomes" id="UP000004750"/>
    </source>
</evidence>
<sequence length="138" mass="15581">MGKLYDYRSRVRHAAGAFYWHIKKGDELAHHDYDAGKREKLSAEQNAHELNWSRSVPTSRAQIETWFGRELADNGTDNNNLQSGFIILVITYFIINIPAWLGMSGDTLAASIVMSGFIINALYRIGKKSSGEDEEDDD</sequence>
<dbReference type="AlphaFoldDB" id="G9ZBF1"/>
<keyword evidence="1" id="KW-0472">Membrane</keyword>
<accession>G9ZBF1</accession>
<keyword evidence="1" id="KW-1133">Transmembrane helix</keyword>
<reference evidence="2 3" key="1">
    <citation type="submission" date="2011-08" db="EMBL/GenBank/DDBJ databases">
        <authorList>
            <person name="Weinstock G."/>
            <person name="Sodergren E."/>
            <person name="Clifton S."/>
            <person name="Fulton L."/>
            <person name="Fulton B."/>
            <person name="Courtney L."/>
            <person name="Fronick C."/>
            <person name="Harrison M."/>
            <person name="Strong C."/>
            <person name="Farmer C."/>
            <person name="Delahaunty K."/>
            <person name="Markovic C."/>
            <person name="Hall O."/>
            <person name="Minx P."/>
            <person name="Tomlinson C."/>
            <person name="Mitreva M."/>
            <person name="Hou S."/>
            <person name="Chen J."/>
            <person name="Wollam A."/>
            <person name="Pepin K.H."/>
            <person name="Johnson M."/>
            <person name="Bhonagiri V."/>
            <person name="Zhang X."/>
            <person name="Suruliraj S."/>
            <person name="Warren W."/>
            <person name="Chinwalla A."/>
            <person name="Mardis E.R."/>
            <person name="Wilson R.K."/>
        </authorList>
    </citation>
    <scope>NUCLEOTIDE SEQUENCE [LARGE SCALE GENOMIC DNA]</scope>
    <source>
        <strain evidence="2 3">F0432</strain>
    </source>
</reference>
<feature type="transmembrane region" description="Helical" evidence="1">
    <location>
        <begin position="107"/>
        <end position="123"/>
    </location>
</feature>
<dbReference type="HOGENOM" id="CLU_1851509_0_0_6"/>
<evidence type="ECO:0000313" key="2">
    <source>
        <dbReference type="EMBL" id="EHM56168.1"/>
    </source>
</evidence>
<feature type="transmembrane region" description="Helical" evidence="1">
    <location>
        <begin position="84"/>
        <end position="101"/>
    </location>
</feature>
<dbReference type="Proteomes" id="UP000004750">
    <property type="component" value="Unassembled WGS sequence"/>
</dbReference>
<name>G9ZBF1_9GAMM</name>
<organism evidence="2 3">
    <name type="scientific">Cardiobacterium valvarum F0432</name>
    <dbReference type="NCBI Taxonomy" id="797473"/>
    <lineage>
        <taxon>Bacteria</taxon>
        <taxon>Pseudomonadati</taxon>
        <taxon>Pseudomonadota</taxon>
        <taxon>Gammaproteobacteria</taxon>
        <taxon>Cardiobacteriales</taxon>
        <taxon>Cardiobacteriaceae</taxon>
        <taxon>Cardiobacterium</taxon>
    </lineage>
</organism>
<evidence type="ECO:0000256" key="1">
    <source>
        <dbReference type="SAM" id="Phobius"/>
    </source>
</evidence>
<comment type="caution">
    <text evidence="2">The sequence shown here is derived from an EMBL/GenBank/DDBJ whole genome shotgun (WGS) entry which is preliminary data.</text>
</comment>
<protein>
    <submittedName>
        <fullName evidence="2">Uncharacterized protein</fullName>
    </submittedName>
</protein>
<gene>
    <name evidence="2" type="ORF">HMPREF9080_00074</name>
</gene>
<proteinExistence type="predicted"/>
<keyword evidence="1" id="KW-0812">Transmembrane</keyword>
<dbReference type="PATRIC" id="fig|797473.3.peg.60"/>